<dbReference type="PANTHER" id="PTHR42870:SF6">
    <property type="entry name" value="ACETYL-COA C-ACYLTRANSFERASE"/>
    <property type="match status" value="1"/>
</dbReference>
<evidence type="ECO:0000313" key="4">
    <source>
        <dbReference type="EMBL" id="VFJ15479.1"/>
    </source>
</evidence>
<evidence type="ECO:0000259" key="2">
    <source>
        <dbReference type="Pfam" id="PF00108"/>
    </source>
</evidence>
<dbReference type="InterPro" id="IPR016039">
    <property type="entry name" value="Thiolase-like"/>
</dbReference>
<dbReference type="GeneID" id="39422253"/>
<gene>
    <name evidence="4" type="ORF">NFRAN_3161</name>
</gene>
<dbReference type="PANTHER" id="PTHR42870">
    <property type="entry name" value="ACETYL-COA C-ACETYLTRANSFERASE"/>
    <property type="match status" value="1"/>
</dbReference>
<dbReference type="KEGG" id="nfn:NFRAN_3161"/>
<dbReference type="InterPro" id="IPR020616">
    <property type="entry name" value="Thiolase_N"/>
</dbReference>
<organism evidence="4 5">
    <name type="scientific">Candidatus Nitrosocosmicus franklandianus</name>
    <dbReference type="NCBI Taxonomy" id="1798806"/>
    <lineage>
        <taxon>Archaea</taxon>
        <taxon>Nitrososphaerota</taxon>
        <taxon>Nitrososphaeria</taxon>
        <taxon>Nitrososphaerales</taxon>
        <taxon>Nitrososphaeraceae</taxon>
        <taxon>Candidatus Nitrosocosmicus</taxon>
    </lineage>
</organism>
<dbReference type="PIRSF" id="PIRSF000429">
    <property type="entry name" value="Ac-CoA_Ac_transf"/>
    <property type="match status" value="1"/>
</dbReference>
<proteinExistence type="predicted"/>
<evidence type="ECO:0000259" key="3">
    <source>
        <dbReference type="Pfam" id="PF22691"/>
    </source>
</evidence>
<dbReference type="EMBL" id="LR216287">
    <property type="protein sequence ID" value="VFJ15479.1"/>
    <property type="molecule type" value="Genomic_DNA"/>
</dbReference>
<dbReference type="GO" id="GO:0016747">
    <property type="term" value="F:acyltransferase activity, transferring groups other than amino-acyl groups"/>
    <property type="evidence" value="ECO:0007669"/>
    <property type="project" value="InterPro"/>
</dbReference>
<name>A0A484IKP4_9ARCH</name>
<dbReference type="Pfam" id="PF00108">
    <property type="entry name" value="Thiolase_N"/>
    <property type="match status" value="1"/>
</dbReference>
<dbReference type="Gene3D" id="3.40.47.10">
    <property type="match status" value="1"/>
</dbReference>
<dbReference type="RefSeq" id="WP_134485456.1">
    <property type="nucleotide sequence ID" value="NZ_LR216287.1"/>
</dbReference>
<feature type="domain" description="Thiolase N-terminal" evidence="2">
    <location>
        <begin position="16"/>
        <end position="192"/>
    </location>
</feature>
<keyword evidence="1" id="KW-0414">Isoprene biosynthesis</keyword>
<dbReference type="InterPro" id="IPR002155">
    <property type="entry name" value="Thiolase"/>
</dbReference>
<feature type="domain" description="Thiolase C-terminal" evidence="3">
    <location>
        <begin position="245"/>
        <end position="365"/>
    </location>
</feature>
<evidence type="ECO:0000313" key="5">
    <source>
        <dbReference type="Proteomes" id="UP000294299"/>
    </source>
</evidence>
<evidence type="ECO:0000256" key="1">
    <source>
        <dbReference type="ARBA" id="ARBA00023229"/>
    </source>
</evidence>
<dbReference type="CDD" id="cd00829">
    <property type="entry name" value="SCP-x_thiolase"/>
    <property type="match status" value="1"/>
</dbReference>
<dbReference type="InterPro" id="IPR055140">
    <property type="entry name" value="Thiolase_C_2"/>
</dbReference>
<keyword evidence="5" id="KW-1185">Reference proteome</keyword>
<sequence>MRVAITESDTQKFTKNTNFTVAEIASRSIIKLLLKSRIQKSEIDGIIVSSNSFEPYLSNIIAEMVGIKPKFSTKVENLCNSGTSGILLAYSLIQSGLCNAVLVTGVDKQDSPGNKLNWDITRGIFDMPVHWASLFASNHFRKYGTTQEDLAFVSLKNHRNANKNPNAIFFEKYFTFDQIIDAQVVAAPLKKFDCCYPCEGASSVLLVSEELAARFEQPIWIIGISQSNLGASFASVNKILDGIVSTKIAARDAFSQSKLTPSDIDIAELHDAFSILEIMAYEDIGFVKKGEGKKMLREHFVYTNTRGGLLGCGHPIGATGIDQTSEITLQLQGLAKQRQVNNLKTGLVHNMAAAGTSTSIIILKN</sequence>
<accession>A0A484IKP4</accession>
<dbReference type="AlphaFoldDB" id="A0A484IKP4"/>
<reference evidence="4 5" key="1">
    <citation type="submission" date="2019-02" db="EMBL/GenBank/DDBJ databases">
        <authorList>
            <person name="Lehtovirta-Morley E L."/>
        </authorList>
    </citation>
    <scope>NUCLEOTIDE SEQUENCE [LARGE SCALE GENOMIC DNA]</scope>
    <source>
        <strain evidence="4">NFRAN1</strain>
    </source>
</reference>
<dbReference type="OrthoDB" id="167534at2157"/>
<dbReference type="GO" id="GO:0008299">
    <property type="term" value="P:isoprenoid biosynthetic process"/>
    <property type="evidence" value="ECO:0007669"/>
    <property type="project" value="UniProtKB-KW"/>
</dbReference>
<protein>
    <submittedName>
        <fullName evidence="4">Acetoacetyl-CoA beta-ketothiolase</fullName>
    </submittedName>
</protein>
<dbReference type="Pfam" id="PF22691">
    <property type="entry name" value="Thiolase_C_1"/>
    <property type="match status" value="1"/>
</dbReference>
<dbReference type="SUPFAM" id="SSF53901">
    <property type="entry name" value="Thiolase-like"/>
    <property type="match status" value="1"/>
</dbReference>
<dbReference type="Proteomes" id="UP000294299">
    <property type="component" value="Chromosome NFRAN"/>
</dbReference>